<dbReference type="SUPFAM" id="SSF53474">
    <property type="entry name" value="alpha/beta-Hydrolases"/>
    <property type="match status" value="1"/>
</dbReference>
<dbReference type="Pfam" id="PF00561">
    <property type="entry name" value="Abhydrolase_1"/>
    <property type="match status" value="1"/>
</dbReference>
<organism evidence="4 5">
    <name type="scientific">Amedibacterium intestinale</name>
    <dbReference type="NCBI Taxonomy" id="2583452"/>
    <lineage>
        <taxon>Bacteria</taxon>
        <taxon>Bacillati</taxon>
        <taxon>Bacillota</taxon>
        <taxon>Erysipelotrichia</taxon>
        <taxon>Erysipelotrichales</taxon>
        <taxon>Erysipelotrichaceae</taxon>
        <taxon>Amedibacterium</taxon>
    </lineage>
</organism>
<evidence type="ECO:0000313" key="4">
    <source>
        <dbReference type="EMBL" id="BBK23685.1"/>
    </source>
</evidence>
<proteinExistence type="predicted"/>
<feature type="domain" description="AB hydrolase-1" evidence="2">
    <location>
        <begin position="15"/>
        <end position="111"/>
    </location>
</feature>
<evidence type="ECO:0000259" key="3">
    <source>
        <dbReference type="Pfam" id="PF08386"/>
    </source>
</evidence>
<dbReference type="GO" id="GO:0016787">
    <property type="term" value="F:hydrolase activity"/>
    <property type="evidence" value="ECO:0007669"/>
    <property type="project" value="UniProtKB-KW"/>
</dbReference>
<dbReference type="InterPro" id="IPR050266">
    <property type="entry name" value="AB_hydrolase_sf"/>
</dbReference>
<dbReference type="RefSeq" id="WP_163052388.1">
    <property type="nucleotide sequence ID" value="NZ_AP019695.1"/>
</dbReference>
<dbReference type="Gene3D" id="3.40.50.1820">
    <property type="entry name" value="alpha/beta hydrolase"/>
    <property type="match status" value="1"/>
</dbReference>
<dbReference type="InterPro" id="IPR013595">
    <property type="entry name" value="Pept_S33_TAP-like_C"/>
</dbReference>
<dbReference type="PANTHER" id="PTHR43798">
    <property type="entry name" value="MONOACYLGLYCEROL LIPASE"/>
    <property type="match status" value="1"/>
</dbReference>
<dbReference type="GO" id="GO:0016020">
    <property type="term" value="C:membrane"/>
    <property type="evidence" value="ECO:0007669"/>
    <property type="project" value="TreeGrafter"/>
</dbReference>
<dbReference type="InterPro" id="IPR029058">
    <property type="entry name" value="AB_hydrolase_fold"/>
</dbReference>
<evidence type="ECO:0000313" key="5">
    <source>
        <dbReference type="Proteomes" id="UP000464754"/>
    </source>
</evidence>
<dbReference type="EMBL" id="AP019695">
    <property type="protein sequence ID" value="BBK23685.1"/>
    <property type="molecule type" value="Genomic_DNA"/>
</dbReference>
<evidence type="ECO:0000256" key="1">
    <source>
        <dbReference type="ARBA" id="ARBA00022801"/>
    </source>
</evidence>
<sequence length="234" mass="26809">MEHGYVHVEKKGHGPAVVLLHGWGQNLYMMKFLQDHLQNQFTVFNLDLPGFGKSEEPLHCWSVDEYAQFLHCLLEEEGVKNPILIAHSFGARIAICYAARYPCKKLILTGAAGLLPKRGITYYLKVSMYKLCKKLSINLTMGSEDYQKASSVMRGVLVKAVNENLESLLPRIRCDTLLVWGEKDEQTPLWMGKRMEQLLPHASLIVFKKEGHFAYFYQSLRFQRIVDAFLEGEV</sequence>
<name>A0A6N4TMS0_9FIRM</name>
<keyword evidence="5" id="KW-1185">Reference proteome</keyword>
<dbReference type="KEGG" id="aarg:Aargi30884_25880"/>
<dbReference type="InterPro" id="IPR000073">
    <property type="entry name" value="AB_hydrolase_1"/>
</dbReference>
<gene>
    <name evidence="4" type="ORF">Aargi30884_25880</name>
</gene>
<keyword evidence="1 4" id="KW-0378">Hydrolase</keyword>
<accession>A0A6N4TMS0</accession>
<dbReference type="Pfam" id="PF08386">
    <property type="entry name" value="Abhydrolase_4"/>
    <property type="match status" value="1"/>
</dbReference>
<dbReference type="AlphaFoldDB" id="A0A6N4TMS0"/>
<dbReference type="Proteomes" id="UP000464754">
    <property type="component" value="Chromosome"/>
</dbReference>
<feature type="domain" description="Peptidase S33 tripeptidyl aminopeptidase-like C-terminal" evidence="3">
    <location>
        <begin position="174"/>
        <end position="231"/>
    </location>
</feature>
<evidence type="ECO:0000259" key="2">
    <source>
        <dbReference type="Pfam" id="PF00561"/>
    </source>
</evidence>
<reference evidence="5" key="1">
    <citation type="submission" date="2019-05" db="EMBL/GenBank/DDBJ databases">
        <title>Complete genome sequencing of Absiella argi strain JCM 30884.</title>
        <authorList>
            <person name="Sakamoto M."/>
            <person name="Murakami T."/>
            <person name="Mori H."/>
        </authorList>
    </citation>
    <scope>NUCLEOTIDE SEQUENCE [LARGE SCALE GENOMIC DNA]</scope>
    <source>
        <strain evidence="5">JCM 30884</strain>
    </source>
</reference>
<dbReference type="PANTHER" id="PTHR43798:SF31">
    <property type="entry name" value="AB HYDROLASE SUPERFAMILY PROTEIN YCLE"/>
    <property type="match status" value="1"/>
</dbReference>
<protein>
    <submittedName>
        <fullName evidence="4">Alpha/beta hydrolase</fullName>
    </submittedName>
</protein>